<evidence type="ECO:0000313" key="6">
    <source>
        <dbReference type="EMBL" id="CAK64661.1"/>
    </source>
</evidence>
<dbReference type="GO" id="GO:0008270">
    <property type="term" value="F:zinc ion binding"/>
    <property type="evidence" value="ECO:0007669"/>
    <property type="project" value="UniProtKB-KW"/>
</dbReference>
<keyword evidence="7" id="KW-1185">Reference proteome</keyword>
<dbReference type="Gene3D" id="3.30.40.10">
    <property type="entry name" value="Zinc/RING finger domain, C3HC4 (zinc finger)"/>
    <property type="match status" value="1"/>
</dbReference>
<dbReference type="PROSITE" id="PS00518">
    <property type="entry name" value="ZF_RING_1"/>
    <property type="match status" value="1"/>
</dbReference>
<dbReference type="HOGENOM" id="CLU_629242_0_0_1"/>
<dbReference type="Proteomes" id="UP000000600">
    <property type="component" value="Unassembled WGS sequence"/>
</dbReference>
<gene>
    <name evidence="6" type="ORF">GSPATT00034138001</name>
</gene>
<dbReference type="InterPro" id="IPR018957">
    <property type="entry name" value="Znf_C3HC4_RING-type"/>
</dbReference>
<keyword evidence="1" id="KW-0479">Metal-binding</keyword>
<name>A0C1J4_PARTE</name>
<dbReference type="InterPro" id="IPR013083">
    <property type="entry name" value="Znf_RING/FYVE/PHD"/>
</dbReference>
<proteinExistence type="predicted"/>
<dbReference type="Pfam" id="PF00097">
    <property type="entry name" value="zf-C3HC4"/>
    <property type="match status" value="1"/>
</dbReference>
<dbReference type="AlphaFoldDB" id="A0C1J4"/>
<dbReference type="SUPFAM" id="SSF57850">
    <property type="entry name" value="RING/U-box"/>
    <property type="match status" value="1"/>
</dbReference>
<organism evidence="6 7">
    <name type="scientific">Paramecium tetraurelia</name>
    <dbReference type="NCBI Taxonomy" id="5888"/>
    <lineage>
        <taxon>Eukaryota</taxon>
        <taxon>Sar</taxon>
        <taxon>Alveolata</taxon>
        <taxon>Ciliophora</taxon>
        <taxon>Intramacronucleata</taxon>
        <taxon>Oligohymenophorea</taxon>
        <taxon>Peniculida</taxon>
        <taxon>Parameciidae</taxon>
        <taxon>Paramecium</taxon>
    </lineage>
</organism>
<evidence type="ECO:0000256" key="1">
    <source>
        <dbReference type="ARBA" id="ARBA00022723"/>
    </source>
</evidence>
<accession>A0C1J4</accession>
<evidence type="ECO:0000256" key="3">
    <source>
        <dbReference type="ARBA" id="ARBA00022833"/>
    </source>
</evidence>
<dbReference type="EMBL" id="CT868033">
    <property type="protein sequence ID" value="CAK64661.1"/>
    <property type="molecule type" value="Genomic_DNA"/>
</dbReference>
<sequence>MNETQDSDTNFEVACSQCQTTPDNYVKLDCDHKFCLVCLAYNYLQSQQQNPESQDIVKVAICSKCQYETHLDPDTIEAIQYVIKEIIIPLIEQNQDEHNLENDFDLKQSETIRESKANFVADIANDSQIQKFESKDKFANNLQFQKVDQPKEVPEVKDIKKIKESMANKNEMTPALNERVQLYLERLDKSFKNKFESIRDIQDQKFQFQQKCQSTRDEISQEFQKQILALEQKKNSLINEVNALETQQLLEIQKQENEYVIETQIQLMAKYQEELKNLKGFPEDLSKFLIEIEKIMTAPSQSLQIKSLLLSSQRQLIRIQSLSQQTEERLTSDSKMMTFQQKFSPVKNDRTNEIWNKLNESDKKSRLKESSISQQRSNQKSRWKETILEIFDKKDQSFERYSNNKYNPLNRTYNIHQVLNMQQQSFQIQKENLLKR</sequence>
<evidence type="ECO:0000259" key="5">
    <source>
        <dbReference type="Pfam" id="PF00097"/>
    </source>
</evidence>
<dbReference type="OMA" id="QENEYET"/>
<keyword evidence="2" id="KW-0863">Zinc-finger</keyword>
<feature type="coiled-coil region" evidence="4">
    <location>
        <begin position="220"/>
        <end position="247"/>
    </location>
</feature>
<dbReference type="InParanoid" id="A0C1J4"/>
<dbReference type="GeneID" id="5017843"/>
<reference evidence="6 7" key="1">
    <citation type="journal article" date="2006" name="Nature">
        <title>Global trends of whole-genome duplications revealed by the ciliate Paramecium tetraurelia.</title>
        <authorList>
            <consortium name="Genoscope"/>
            <person name="Aury J.-M."/>
            <person name="Jaillon O."/>
            <person name="Duret L."/>
            <person name="Noel B."/>
            <person name="Jubin C."/>
            <person name="Porcel B.M."/>
            <person name="Segurens B."/>
            <person name="Daubin V."/>
            <person name="Anthouard V."/>
            <person name="Aiach N."/>
            <person name="Arnaiz O."/>
            <person name="Billaut A."/>
            <person name="Beisson J."/>
            <person name="Blanc I."/>
            <person name="Bouhouche K."/>
            <person name="Camara F."/>
            <person name="Duharcourt S."/>
            <person name="Guigo R."/>
            <person name="Gogendeau D."/>
            <person name="Katinka M."/>
            <person name="Keller A.-M."/>
            <person name="Kissmehl R."/>
            <person name="Klotz C."/>
            <person name="Koll F."/>
            <person name="Le Moue A."/>
            <person name="Lepere C."/>
            <person name="Malinsky S."/>
            <person name="Nowacki M."/>
            <person name="Nowak J.K."/>
            <person name="Plattner H."/>
            <person name="Poulain J."/>
            <person name="Ruiz F."/>
            <person name="Serrano V."/>
            <person name="Zagulski M."/>
            <person name="Dessen P."/>
            <person name="Betermier M."/>
            <person name="Weissenbach J."/>
            <person name="Scarpelli C."/>
            <person name="Schachter V."/>
            <person name="Sperling L."/>
            <person name="Meyer E."/>
            <person name="Cohen J."/>
            <person name="Wincker P."/>
        </authorList>
    </citation>
    <scope>NUCLEOTIDE SEQUENCE [LARGE SCALE GENOMIC DNA]</scope>
    <source>
        <strain evidence="6 7">Stock d4-2</strain>
    </source>
</reference>
<keyword evidence="4" id="KW-0175">Coiled coil</keyword>
<dbReference type="OrthoDB" id="300249at2759"/>
<keyword evidence="3" id="KW-0862">Zinc</keyword>
<evidence type="ECO:0000313" key="7">
    <source>
        <dbReference type="Proteomes" id="UP000000600"/>
    </source>
</evidence>
<evidence type="ECO:0000256" key="4">
    <source>
        <dbReference type="SAM" id="Coils"/>
    </source>
</evidence>
<dbReference type="RefSeq" id="XP_001432058.1">
    <property type="nucleotide sequence ID" value="XM_001432021.1"/>
</dbReference>
<protein>
    <recommendedName>
        <fullName evidence="5">Zinc finger C3HC4 RING-type domain-containing protein</fullName>
    </recommendedName>
</protein>
<feature type="domain" description="Zinc finger C3HC4 RING-type" evidence="5">
    <location>
        <begin position="15"/>
        <end position="44"/>
    </location>
</feature>
<dbReference type="KEGG" id="ptm:GSPATT00034138001"/>
<dbReference type="InterPro" id="IPR017907">
    <property type="entry name" value="Znf_RING_CS"/>
</dbReference>
<evidence type="ECO:0000256" key="2">
    <source>
        <dbReference type="ARBA" id="ARBA00022771"/>
    </source>
</evidence>